<dbReference type="PANTHER" id="PTHR47074">
    <property type="entry name" value="BNAC02G40300D PROTEIN"/>
    <property type="match status" value="1"/>
</dbReference>
<evidence type="ECO:0000313" key="2">
    <source>
        <dbReference type="EMBL" id="MQM10730.1"/>
    </source>
</evidence>
<protein>
    <recommendedName>
        <fullName evidence="1">RNase H type-1 domain-containing protein</fullName>
    </recommendedName>
</protein>
<comment type="caution">
    <text evidence="2">The sequence shown here is derived from an EMBL/GenBank/DDBJ whole genome shotgun (WGS) entry which is preliminary data.</text>
</comment>
<dbReference type="GO" id="GO:0003676">
    <property type="term" value="F:nucleic acid binding"/>
    <property type="evidence" value="ECO:0007669"/>
    <property type="project" value="InterPro"/>
</dbReference>
<dbReference type="InterPro" id="IPR002156">
    <property type="entry name" value="RNaseH_domain"/>
</dbReference>
<dbReference type="PANTHER" id="PTHR47074:SF11">
    <property type="entry name" value="REVERSE TRANSCRIPTASE-LIKE PROTEIN"/>
    <property type="match status" value="1"/>
</dbReference>
<dbReference type="AlphaFoldDB" id="A0A843X4D2"/>
<gene>
    <name evidence="2" type="ORF">Taro_043626</name>
</gene>
<dbReference type="Pfam" id="PF13456">
    <property type="entry name" value="RVT_3"/>
    <property type="match status" value="1"/>
</dbReference>
<dbReference type="OrthoDB" id="1002684at2759"/>
<keyword evidence="3" id="KW-1185">Reference proteome</keyword>
<proteinExistence type="predicted"/>
<sequence length="189" mass="21262">MAVIWELWCSRNIARFQGTRMSAQHIINRSWLSVQAICRSANFQKIPQNWREALRQPSKGEVNRNTMAPKVVKWFTPPKGRLKLNVDGAFKATTNEAGGGGILRDYKGNMCYAFAKPYYHLKSSLVAEAFALRDGLLMCCNKGVTEVQSAPNALHCATLHFFHSIAFHFVSLRFAPLQSRRQGMAAVDT</sequence>
<dbReference type="Proteomes" id="UP000652761">
    <property type="component" value="Unassembled WGS sequence"/>
</dbReference>
<organism evidence="2 3">
    <name type="scientific">Colocasia esculenta</name>
    <name type="common">Wild taro</name>
    <name type="synonym">Arum esculentum</name>
    <dbReference type="NCBI Taxonomy" id="4460"/>
    <lineage>
        <taxon>Eukaryota</taxon>
        <taxon>Viridiplantae</taxon>
        <taxon>Streptophyta</taxon>
        <taxon>Embryophyta</taxon>
        <taxon>Tracheophyta</taxon>
        <taxon>Spermatophyta</taxon>
        <taxon>Magnoliopsida</taxon>
        <taxon>Liliopsida</taxon>
        <taxon>Araceae</taxon>
        <taxon>Aroideae</taxon>
        <taxon>Colocasieae</taxon>
        <taxon>Colocasia</taxon>
    </lineage>
</organism>
<dbReference type="InterPro" id="IPR052929">
    <property type="entry name" value="RNase_H-like_EbsB-rel"/>
</dbReference>
<evidence type="ECO:0000313" key="3">
    <source>
        <dbReference type="Proteomes" id="UP000652761"/>
    </source>
</evidence>
<reference evidence="2" key="1">
    <citation type="submission" date="2017-07" db="EMBL/GenBank/DDBJ databases">
        <title>Taro Niue Genome Assembly and Annotation.</title>
        <authorList>
            <person name="Atibalentja N."/>
            <person name="Keating K."/>
            <person name="Fields C.J."/>
        </authorList>
    </citation>
    <scope>NUCLEOTIDE SEQUENCE</scope>
    <source>
        <strain evidence="2">Niue_2</strain>
        <tissue evidence="2">Leaf</tissue>
    </source>
</reference>
<dbReference type="InterPro" id="IPR036397">
    <property type="entry name" value="RNaseH_sf"/>
</dbReference>
<dbReference type="InterPro" id="IPR044730">
    <property type="entry name" value="RNase_H-like_dom_plant"/>
</dbReference>
<accession>A0A843X4D2</accession>
<dbReference type="Gene3D" id="3.30.420.10">
    <property type="entry name" value="Ribonuclease H-like superfamily/Ribonuclease H"/>
    <property type="match status" value="1"/>
</dbReference>
<name>A0A843X4D2_COLES</name>
<evidence type="ECO:0000259" key="1">
    <source>
        <dbReference type="Pfam" id="PF13456"/>
    </source>
</evidence>
<dbReference type="EMBL" id="NMUH01004756">
    <property type="protein sequence ID" value="MQM10730.1"/>
    <property type="molecule type" value="Genomic_DNA"/>
</dbReference>
<feature type="domain" description="RNase H type-1" evidence="1">
    <location>
        <begin position="85"/>
        <end position="147"/>
    </location>
</feature>
<dbReference type="GO" id="GO:0004523">
    <property type="term" value="F:RNA-DNA hybrid ribonuclease activity"/>
    <property type="evidence" value="ECO:0007669"/>
    <property type="project" value="InterPro"/>
</dbReference>
<dbReference type="CDD" id="cd06222">
    <property type="entry name" value="RNase_H_like"/>
    <property type="match status" value="1"/>
</dbReference>